<accession>A0ABQ8H721</accession>
<evidence type="ECO:0000313" key="3">
    <source>
        <dbReference type="Proteomes" id="UP000827721"/>
    </source>
</evidence>
<keyword evidence="3" id="KW-1185">Reference proteome</keyword>
<comment type="caution">
    <text evidence="2">The sequence shown here is derived from an EMBL/GenBank/DDBJ whole genome shotgun (WGS) entry which is preliminary data.</text>
</comment>
<dbReference type="Proteomes" id="UP000827721">
    <property type="component" value="Unassembled WGS sequence"/>
</dbReference>
<dbReference type="EMBL" id="JAFEMO010000013">
    <property type="protein sequence ID" value="KAH7549704.1"/>
    <property type="molecule type" value="Genomic_DNA"/>
</dbReference>
<sequence length="88" mass="9502">MDGGSASACVVSCDEVVMRTITKAMQKRGVGSSSEASNDKANGPEKSPNLKQTGNIWSETLRGILSEVTRKKRVTITRNSKTIMNRNS</sequence>
<evidence type="ECO:0000256" key="1">
    <source>
        <dbReference type="SAM" id="MobiDB-lite"/>
    </source>
</evidence>
<name>A0ABQ8H721_9ROSI</name>
<feature type="region of interest" description="Disordered" evidence="1">
    <location>
        <begin position="24"/>
        <end position="55"/>
    </location>
</feature>
<organism evidence="2 3">
    <name type="scientific">Xanthoceras sorbifolium</name>
    <dbReference type="NCBI Taxonomy" id="99658"/>
    <lineage>
        <taxon>Eukaryota</taxon>
        <taxon>Viridiplantae</taxon>
        <taxon>Streptophyta</taxon>
        <taxon>Embryophyta</taxon>
        <taxon>Tracheophyta</taxon>
        <taxon>Spermatophyta</taxon>
        <taxon>Magnoliopsida</taxon>
        <taxon>eudicotyledons</taxon>
        <taxon>Gunneridae</taxon>
        <taxon>Pentapetalae</taxon>
        <taxon>rosids</taxon>
        <taxon>malvids</taxon>
        <taxon>Sapindales</taxon>
        <taxon>Sapindaceae</taxon>
        <taxon>Xanthoceroideae</taxon>
        <taxon>Xanthoceras</taxon>
    </lineage>
</organism>
<proteinExistence type="predicted"/>
<evidence type="ECO:0000313" key="2">
    <source>
        <dbReference type="EMBL" id="KAH7549704.1"/>
    </source>
</evidence>
<feature type="compositionally biased region" description="Polar residues" evidence="1">
    <location>
        <begin position="31"/>
        <end position="40"/>
    </location>
</feature>
<protein>
    <submittedName>
        <fullName evidence="2">Uncharacterized protein</fullName>
    </submittedName>
</protein>
<gene>
    <name evidence="2" type="ORF">JRO89_XS13G0068900</name>
</gene>
<reference evidence="2 3" key="1">
    <citation type="submission" date="2021-02" db="EMBL/GenBank/DDBJ databases">
        <title>Plant Genome Project.</title>
        <authorList>
            <person name="Zhang R.-G."/>
        </authorList>
    </citation>
    <scope>NUCLEOTIDE SEQUENCE [LARGE SCALE GENOMIC DNA]</scope>
    <source>
        <tissue evidence="2">Leaves</tissue>
    </source>
</reference>